<proteinExistence type="predicted"/>
<accession>F6BFQ7</accession>
<reference evidence="1" key="1">
    <citation type="submission" date="2011-05" db="EMBL/GenBank/DDBJ databases">
        <title>Complete sequence of Thermoanaerobacterium xylanolyticum LX-11.</title>
        <authorList>
            <consortium name="US DOE Joint Genome Institute"/>
            <person name="Lucas S."/>
            <person name="Han J."/>
            <person name="Lapidus A."/>
            <person name="Cheng J.-F."/>
            <person name="Goodwin L."/>
            <person name="Pitluck S."/>
            <person name="Peters L."/>
            <person name="Mikhailova N."/>
            <person name="Lu M."/>
            <person name="Han C."/>
            <person name="Tapia R."/>
            <person name="Land M."/>
            <person name="Hauser L."/>
            <person name="Kyrpides N."/>
            <person name="Ivanova N."/>
            <person name="Pagani I."/>
            <person name="Hemme C."/>
            <person name="Woyke T."/>
        </authorList>
    </citation>
    <scope>NUCLEOTIDE SEQUENCE</scope>
    <source>
        <strain evidence="1">LX-11</strain>
    </source>
</reference>
<dbReference type="AlphaFoldDB" id="F6BFQ7"/>
<keyword evidence="1" id="KW-0418">Kinase</keyword>
<dbReference type="RefSeq" id="WP_013789084.1">
    <property type="nucleotide sequence ID" value="NC_015555.1"/>
</dbReference>
<dbReference type="GO" id="GO:0004674">
    <property type="term" value="F:protein serine/threonine kinase activity"/>
    <property type="evidence" value="ECO:0007669"/>
    <property type="project" value="UniProtKB-KW"/>
</dbReference>
<keyword evidence="2" id="KW-1185">Reference proteome</keyword>
<keyword evidence="1" id="KW-0723">Serine/threonine-protein kinase</keyword>
<dbReference type="InterPro" id="IPR011047">
    <property type="entry name" value="Quinoprotein_ADH-like_sf"/>
</dbReference>
<evidence type="ECO:0000313" key="2">
    <source>
        <dbReference type="Proteomes" id="UP000007239"/>
    </source>
</evidence>
<dbReference type="Proteomes" id="UP000007239">
    <property type="component" value="Chromosome"/>
</dbReference>
<evidence type="ECO:0000313" key="1">
    <source>
        <dbReference type="EMBL" id="AEF18361.1"/>
    </source>
</evidence>
<organism evidence="1 2">
    <name type="scientific">Thermoanaerobacterium xylanolyticum (strain ATCC 49914 / DSM 7097 / LX-11)</name>
    <dbReference type="NCBI Taxonomy" id="858215"/>
    <lineage>
        <taxon>Bacteria</taxon>
        <taxon>Bacillati</taxon>
        <taxon>Bacillota</taxon>
        <taxon>Clostridia</taxon>
        <taxon>Thermoanaerobacterales</taxon>
        <taxon>Thermoanaerobacteraceae</taxon>
        <taxon>Thermoanaerobacterium</taxon>
    </lineage>
</organism>
<gene>
    <name evidence="1" type="ordered locus">Thexy_2364</name>
</gene>
<dbReference type="InterPro" id="IPR015943">
    <property type="entry name" value="WD40/YVTN_repeat-like_dom_sf"/>
</dbReference>
<dbReference type="HOGENOM" id="CLU_1293844_0_0_9"/>
<protein>
    <submittedName>
        <fullName evidence="1">Serine/threonine protein kinase-like protein</fullName>
    </submittedName>
</protein>
<keyword evidence="1" id="KW-0808">Transferase</keyword>
<sequence length="213" mass="23995">MFRSYLVCNKNTNINIDVENDWNMKIPGLVKVPFFDSDEPNVGYVVYYSEVKRVYGIIKYNVFTGEKIWENSVINGGYGTSLVWRNLVIILKGFCGIAAFDKFTGEFVWEVKCNARVRTSLNISNDSLWFASGGVINQVNYNGKILNTIKLDGAFFFGTISLKNDHIISIGTKFDENSQSSRLYIWGININGDILFETDLGTSHVISSDTSGF</sequence>
<dbReference type="KEGG" id="txy:Thexy_2364"/>
<dbReference type="SUPFAM" id="SSF50998">
    <property type="entry name" value="Quinoprotein alcohol dehydrogenase-like"/>
    <property type="match status" value="1"/>
</dbReference>
<name>F6BFQ7_THEXL</name>
<dbReference type="Gene3D" id="2.130.10.10">
    <property type="entry name" value="YVTN repeat-like/Quinoprotein amine dehydrogenase"/>
    <property type="match status" value="1"/>
</dbReference>
<dbReference type="EMBL" id="CP002739">
    <property type="protein sequence ID" value="AEF18361.1"/>
    <property type="molecule type" value="Genomic_DNA"/>
</dbReference>